<evidence type="ECO:0000313" key="1">
    <source>
        <dbReference type="EMBL" id="XBV85117.1"/>
    </source>
</evidence>
<dbReference type="Gene3D" id="3.40.50.720">
    <property type="entry name" value="NAD(P)-binding Rossmann-like Domain"/>
    <property type="match status" value="1"/>
</dbReference>
<reference evidence="1" key="1">
    <citation type="submission" date="2024-06" db="EMBL/GenBank/DDBJ databases">
        <title>Draft Genome Sequence of Deinococcus sonorensis Type Strain KR-87, a Biofilm Producing Representative of the Genus Deinococcus.</title>
        <authorList>
            <person name="Boren L.S."/>
            <person name="Grosso R.A."/>
            <person name="Hugenberg-Cox A.N."/>
            <person name="Hill J.T.E."/>
            <person name="Albert C.M."/>
            <person name="Tuohy J.M."/>
        </authorList>
    </citation>
    <scope>NUCLEOTIDE SEQUENCE</scope>
    <source>
        <strain evidence="1">KR-87</strain>
    </source>
</reference>
<name>A0AAU7U9G3_9DEIO</name>
<organism evidence="1">
    <name type="scientific">Deinococcus sonorensis KR-87</name>
    <dbReference type="NCBI Taxonomy" id="694439"/>
    <lineage>
        <taxon>Bacteria</taxon>
        <taxon>Thermotogati</taxon>
        <taxon>Deinococcota</taxon>
        <taxon>Deinococci</taxon>
        <taxon>Deinococcales</taxon>
        <taxon>Deinococcaceae</taxon>
        <taxon>Deinococcus</taxon>
    </lineage>
</organism>
<dbReference type="EMBL" id="CP158299">
    <property type="protein sequence ID" value="XBV85117.1"/>
    <property type="molecule type" value="Genomic_DNA"/>
</dbReference>
<dbReference type="AlphaFoldDB" id="A0AAU7U9G3"/>
<accession>A0AAU7U9G3</accession>
<gene>
    <name evidence="1" type="ORF">ABOD76_16990</name>
</gene>
<proteinExistence type="predicted"/>
<sequence length="45" mass="4635">MISRTDVAAVVVACLHQPGTVGHTFEVVAGETPVAQAVDQLTTQS</sequence>
<dbReference type="RefSeq" id="WP_350243154.1">
    <property type="nucleotide sequence ID" value="NZ_CP158299.1"/>
</dbReference>
<protein>
    <submittedName>
        <fullName evidence="1">Uncharacterized protein</fullName>
    </submittedName>
</protein>
<dbReference type="KEGG" id="dsc:ABOD76_16990"/>